<accession>A0A6N6K6R9</accession>
<dbReference type="Proteomes" id="UP000468420">
    <property type="component" value="Unassembled WGS sequence"/>
</dbReference>
<dbReference type="InterPro" id="IPR001357">
    <property type="entry name" value="BRCT_dom"/>
</dbReference>
<proteinExistence type="predicted"/>
<organism evidence="2 3">
    <name type="scientific">Citrobacter pasteurii</name>
    <dbReference type="NCBI Taxonomy" id="1563222"/>
    <lineage>
        <taxon>Bacteria</taxon>
        <taxon>Pseudomonadati</taxon>
        <taxon>Pseudomonadota</taxon>
        <taxon>Gammaproteobacteria</taxon>
        <taxon>Enterobacterales</taxon>
        <taxon>Enterobacteriaceae</taxon>
        <taxon>Citrobacter</taxon>
    </lineage>
</organism>
<dbReference type="Gene3D" id="3.40.50.10190">
    <property type="entry name" value="BRCT domain"/>
    <property type="match status" value="1"/>
</dbReference>
<name>A0A6N6K6R9_9ENTR</name>
<evidence type="ECO:0000313" key="2">
    <source>
        <dbReference type="EMBL" id="KAA1279647.1"/>
    </source>
</evidence>
<dbReference type="AlphaFoldDB" id="A0A6N6K6R9"/>
<dbReference type="RefSeq" id="WP_101701024.1">
    <property type="nucleotide sequence ID" value="NZ_QRDC01000004.1"/>
</dbReference>
<protein>
    <submittedName>
        <fullName evidence="2">BRCT domain-containing protein</fullName>
    </submittedName>
</protein>
<dbReference type="Pfam" id="PF00533">
    <property type="entry name" value="BRCT"/>
    <property type="match status" value="1"/>
</dbReference>
<dbReference type="InterPro" id="IPR036420">
    <property type="entry name" value="BRCT_dom_sf"/>
</dbReference>
<dbReference type="CDD" id="cd17748">
    <property type="entry name" value="BRCT_DNA_ligase_like"/>
    <property type="match status" value="1"/>
</dbReference>
<sequence>MRTICFTGFGKKDKNELIEIAKARGYVVRSDVTKDLNYLCCGENAGPSKIKKASQQGSEVLSTEQFLNLSPLSDAQNIEGQKGNTPTFTIHDEHPLLDLIWSSIDTKDNLSIIYHGGERSGAARDILPLTLLDNFTLRAADLSSPTHPVKTFSLEKIEIPGVARLPSLPRKRNESKKKQYSVGLYKNIEEVHLAFADTLHGMGWHVATYQDDAGLCNRLDVCDFFKNGKPRKTPVVSLSFQPENQTRPFVCRCRDIEFTSTYAHLDNAAEMFISLAYAGSDDDAEVSN</sequence>
<dbReference type="SUPFAM" id="SSF52113">
    <property type="entry name" value="BRCT domain"/>
    <property type="match status" value="1"/>
</dbReference>
<dbReference type="EMBL" id="QRDC01000004">
    <property type="protein sequence ID" value="KAA1279647.1"/>
    <property type="molecule type" value="Genomic_DNA"/>
</dbReference>
<feature type="domain" description="BRCT" evidence="1">
    <location>
        <begin position="3"/>
        <end position="68"/>
    </location>
</feature>
<reference evidence="2 3" key="1">
    <citation type="submission" date="2018-08" db="EMBL/GenBank/DDBJ databases">
        <title>Complete genomic analysis of a Citrobacter pasteurii isolated from cockles (Cerastoderma edule) containing a new chromosomic qnrB allele.</title>
        <authorList>
            <person name="Rodrigues A."/>
            <person name="Baptista T."/>
            <person name="Quesada A."/>
            <person name="Campos M.J."/>
        </authorList>
    </citation>
    <scope>NUCLEOTIDE SEQUENCE [LARGE SCALE GENOMIC DNA]</scope>
    <source>
        <strain evidence="2 3">BA18</strain>
    </source>
</reference>
<evidence type="ECO:0000259" key="1">
    <source>
        <dbReference type="Pfam" id="PF00533"/>
    </source>
</evidence>
<gene>
    <name evidence="2" type="ORF">DXF85_06980</name>
</gene>
<evidence type="ECO:0000313" key="3">
    <source>
        <dbReference type="Proteomes" id="UP000468420"/>
    </source>
</evidence>
<comment type="caution">
    <text evidence="2">The sequence shown here is derived from an EMBL/GenBank/DDBJ whole genome shotgun (WGS) entry which is preliminary data.</text>
</comment>